<reference evidence="1 2" key="1">
    <citation type="submission" date="2016-01" db="EMBL/GenBank/DDBJ databases">
        <authorList>
            <person name="Oliw E.H."/>
        </authorList>
    </citation>
    <scope>NUCLEOTIDE SEQUENCE [LARGE SCALE GENOMIC DNA]</scope>
    <source>
        <strain evidence="1">LMG 27134</strain>
    </source>
</reference>
<dbReference type="EMBL" id="FCOK02000025">
    <property type="protein sequence ID" value="SAL39218.1"/>
    <property type="molecule type" value="Genomic_DNA"/>
</dbReference>
<sequence>MGALEFSNQGYSSFTWGKSCTQPMKKSGRNSRSKRIPIRPSRFISCALSHSNFTSRNATNLSWLIRRIQTGFVHCHNASMTVPLSPLLASLYSPKKFLGFDSSCSCVDLSPKHAFYAWSLWNIPEKFLVEMMDSQTHGYRYRCVSGSSLWNPLRAQEVRRVGKDECSILPKICANPDRPALL</sequence>
<organism evidence="1 2">
    <name type="scientific">Caballeronia udeis</name>
    <dbReference type="NCBI Taxonomy" id="1232866"/>
    <lineage>
        <taxon>Bacteria</taxon>
        <taxon>Pseudomonadati</taxon>
        <taxon>Pseudomonadota</taxon>
        <taxon>Betaproteobacteria</taxon>
        <taxon>Burkholderiales</taxon>
        <taxon>Burkholderiaceae</taxon>
        <taxon>Caballeronia</taxon>
    </lineage>
</organism>
<evidence type="ECO:0000313" key="1">
    <source>
        <dbReference type="EMBL" id="SAL39218.1"/>
    </source>
</evidence>
<name>A0A158H4G0_9BURK</name>
<gene>
    <name evidence="1" type="ORF">AWB69_03869</name>
</gene>
<protein>
    <submittedName>
        <fullName evidence="1">Uncharacterized protein</fullName>
    </submittedName>
</protein>
<proteinExistence type="predicted"/>
<evidence type="ECO:0000313" key="2">
    <source>
        <dbReference type="Proteomes" id="UP000054683"/>
    </source>
</evidence>
<dbReference type="AlphaFoldDB" id="A0A158H4G0"/>
<accession>A0A158H4G0</accession>
<dbReference type="Proteomes" id="UP000054683">
    <property type="component" value="Unassembled WGS sequence"/>
</dbReference>